<evidence type="ECO:0000256" key="3">
    <source>
        <dbReference type="ARBA" id="ARBA00022737"/>
    </source>
</evidence>
<comment type="subcellular location">
    <subcellularLocation>
        <location evidence="1">Nucleus</location>
    </subcellularLocation>
</comment>
<dbReference type="Gene3D" id="3.30.160.60">
    <property type="entry name" value="Classic Zinc Finger"/>
    <property type="match status" value="2"/>
</dbReference>
<accession>A0AAV4WIQ0</accession>
<evidence type="ECO:0000256" key="6">
    <source>
        <dbReference type="ARBA" id="ARBA00023242"/>
    </source>
</evidence>
<keyword evidence="10" id="KW-1185">Reference proteome</keyword>
<dbReference type="GO" id="GO:0008270">
    <property type="term" value="F:zinc ion binding"/>
    <property type="evidence" value="ECO:0007669"/>
    <property type="project" value="UniProtKB-KW"/>
</dbReference>
<dbReference type="GO" id="GO:0005634">
    <property type="term" value="C:nucleus"/>
    <property type="evidence" value="ECO:0007669"/>
    <property type="project" value="UniProtKB-SubCell"/>
</dbReference>
<feature type="domain" description="C2H2-type" evidence="8">
    <location>
        <begin position="68"/>
        <end position="94"/>
    </location>
</feature>
<dbReference type="PANTHER" id="PTHR24394:SF29">
    <property type="entry name" value="MYONEURIN"/>
    <property type="match status" value="1"/>
</dbReference>
<keyword evidence="2" id="KW-0479">Metal-binding</keyword>
<dbReference type="GO" id="GO:0000981">
    <property type="term" value="F:DNA-binding transcription factor activity, RNA polymerase II-specific"/>
    <property type="evidence" value="ECO:0007669"/>
    <property type="project" value="TreeGrafter"/>
</dbReference>
<dbReference type="InterPro" id="IPR013087">
    <property type="entry name" value="Znf_C2H2_type"/>
</dbReference>
<keyword evidence="5" id="KW-0862">Zinc</keyword>
<keyword evidence="6" id="KW-0539">Nucleus</keyword>
<evidence type="ECO:0000256" key="5">
    <source>
        <dbReference type="ARBA" id="ARBA00022833"/>
    </source>
</evidence>
<dbReference type="PROSITE" id="PS00028">
    <property type="entry name" value="ZINC_FINGER_C2H2_1"/>
    <property type="match status" value="2"/>
</dbReference>
<feature type="domain" description="C2H2-type" evidence="8">
    <location>
        <begin position="13"/>
        <end position="36"/>
    </location>
</feature>
<dbReference type="AlphaFoldDB" id="A0AAV4WIQ0"/>
<evidence type="ECO:0000313" key="9">
    <source>
        <dbReference type="EMBL" id="GIY82731.1"/>
    </source>
</evidence>
<reference evidence="9 10" key="1">
    <citation type="submission" date="2021-06" db="EMBL/GenBank/DDBJ databases">
        <title>Caerostris darwini draft genome.</title>
        <authorList>
            <person name="Kono N."/>
            <person name="Arakawa K."/>
        </authorList>
    </citation>
    <scope>NUCLEOTIDE SEQUENCE [LARGE SCALE GENOMIC DNA]</scope>
</reference>
<dbReference type="EMBL" id="BPLQ01014738">
    <property type="protein sequence ID" value="GIY82731.1"/>
    <property type="molecule type" value="Genomic_DNA"/>
</dbReference>
<dbReference type="Proteomes" id="UP001054837">
    <property type="component" value="Unassembled WGS sequence"/>
</dbReference>
<keyword evidence="4 7" id="KW-0863">Zinc-finger</keyword>
<evidence type="ECO:0000256" key="4">
    <source>
        <dbReference type="ARBA" id="ARBA00022771"/>
    </source>
</evidence>
<evidence type="ECO:0000256" key="7">
    <source>
        <dbReference type="PROSITE-ProRule" id="PRU00042"/>
    </source>
</evidence>
<dbReference type="PANTHER" id="PTHR24394">
    <property type="entry name" value="ZINC FINGER PROTEIN"/>
    <property type="match status" value="1"/>
</dbReference>
<organism evidence="9 10">
    <name type="scientific">Caerostris darwini</name>
    <dbReference type="NCBI Taxonomy" id="1538125"/>
    <lineage>
        <taxon>Eukaryota</taxon>
        <taxon>Metazoa</taxon>
        <taxon>Ecdysozoa</taxon>
        <taxon>Arthropoda</taxon>
        <taxon>Chelicerata</taxon>
        <taxon>Arachnida</taxon>
        <taxon>Araneae</taxon>
        <taxon>Araneomorphae</taxon>
        <taxon>Entelegynae</taxon>
        <taxon>Araneoidea</taxon>
        <taxon>Araneidae</taxon>
        <taxon>Caerostris</taxon>
    </lineage>
</organism>
<protein>
    <recommendedName>
        <fullName evidence="8">C2H2-type domain-containing protein</fullName>
    </recommendedName>
</protein>
<comment type="caution">
    <text evidence="9">The sequence shown here is derived from an EMBL/GenBank/DDBJ whole genome shotgun (WGS) entry which is preliminary data.</text>
</comment>
<name>A0AAV4WIQ0_9ARAC</name>
<evidence type="ECO:0000256" key="2">
    <source>
        <dbReference type="ARBA" id="ARBA00022723"/>
    </source>
</evidence>
<dbReference type="SUPFAM" id="SSF57667">
    <property type="entry name" value="beta-beta-alpha zinc fingers"/>
    <property type="match status" value="2"/>
</dbReference>
<proteinExistence type="predicted"/>
<dbReference type="Pfam" id="PF00096">
    <property type="entry name" value="zf-C2H2"/>
    <property type="match status" value="2"/>
</dbReference>
<sequence length="94" mass="11234">MLASHTFPTTKLWKCYVCGRIFTNLEQLKEHCPHQHPDLPYVCDLCGRAQYLSEFKRRLLVHTGERHHVCQHCREAFGRKDNLNRHKKTHKEKP</sequence>
<gene>
    <name evidence="9" type="ORF">CDAR_581131</name>
</gene>
<evidence type="ECO:0000256" key="1">
    <source>
        <dbReference type="ARBA" id="ARBA00004123"/>
    </source>
</evidence>
<dbReference type="FunFam" id="3.30.160.60:FF:000100">
    <property type="entry name" value="Zinc finger 45-like"/>
    <property type="match status" value="1"/>
</dbReference>
<dbReference type="SMART" id="SM00355">
    <property type="entry name" value="ZnF_C2H2"/>
    <property type="match status" value="3"/>
</dbReference>
<evidence type="ECO:0000313" key="10">
    <source>
        <dbReference type="Proteomes" id="UP001054837"/>
    </source>
</evidence>
<keyword evidence="3" id="KW-0677">Repeat</keyword>
<dbReference type="InterPro" id="IPR036236">
    <property type="entry name" value="Znf_C2H2_sf"/>
</dbReference>
<evidence type="ECO:0000259" key="8">
    <source>
        <dbReference type="PROSITE" id="PS50157"/>
    </source>
</evidence>
<dbReference type="PROSITE" id="PS50157">
    <property type="entry name" value="ZINC_FINGER_C2H2_2"/>
    <property type="match status" value="2"/>
</dbReference>